<gene>
    <name evidence="4" type="ordered locus">CD630_07480</name>
</gene>
<dbReference type="InterPro" id="IPR001633">
    <property type="entry name" value="EAL_dom"/>
</dbReference>
<dbReference type="InterPro" id="IPR043128">
    <property type="entry name" value="Rev_trsase/Diguanyl_cyclase"/>
</dbReference>
<evidence type="ECO:0000259" key="2">
    <source>
        <dbReference type="PROSITE" id="PS50883"/>
    </source>
</evidence>
<dbReference type="InterPro" id="IPR029787">
    <property type="entry name" value="Nucleotide_cyclase"/>
</dbReference>
<name>Q189U4_CLOD6</name>
<dbReference type="eggNOG" id="COG2200">
    <property type="taxonomic scope" value="Bacteria"/>
</dbReference>
<feature type="transmembrane region" description="Helical" evidence="1">
    <location>
        <begin position="389"/>
        <end position="408"/>
    </location>
</feature>
<dbReference type="Pfam" id="PF00563">
    <property type="entry name" value="EAL"/>
    <property type="match status" value="1"/>
</dbReference>
<dbReference type="PROSITE" id="PS50887">
    <property type="entry name" value="GGDEF"/>
    <property type="match status" value="1"/>
</dbReference>
<dbReference type="EMBL" id="AM180355">
    <property type="protein sequence ID" value="CAJ67582.1"/>
    <property type="molecule type" value="Genomic_DNA"/>
</dbReference>
<feature type="transmembrane region" description="Helical" evidence="1">
    <location>
        <begin position="17"/>
        <end position="38"/>
    </location>
</feature>
<dbReference type="SUPFAM" id="SSF55073">
    <property type="entry name" value="Nucleotide cyclase"/>
    <property type="match status" value="1"/>
</dbReference>
<protein>
    <submittedName>
        <fullName evidence="4">Diguanylate kinase signaling protein</fullName>
    </submittedName>
</protein>
<dbReference type="PANTHER" id="PTHR33121">
    <property type="entry name" value="CYCLIC DI-GMP PHOSPHODIESTERASE PDEF"/>
    <property type="match status" value="1"/>
</dbReference>
<keyword evidence="4" id="KW-0808">Transferase</keyword>
<dbReference type="InterPro" id="IPR000160">
    <property type="entry name" value="GGDEF_dom"/>
</dbReference>
<keyword evidence="1" id="KW-0812">Transmembrane</keyword>
<keyword evidence="4" id="KW-0418">Kinase</keyword>
<dbReference type="OrthoDB" id="9813903at2"/>
<reference evidence="4 5" key="1">
    <citation type="journal article" date="2006" name="Nat. Genet.">
        <title>The multidrug-resistant human pathogen Clostridium difficile has a highly mobile, mosaic genome.</title>
        <authorList>
            <person name="Sebaihia M."/>
            <person name="Wren B.W."/>
            <person name="Mullany P."/>
            <person name="Fairweather N.F."/>
            <person name="Minton N."/>
            <person name="Stabler R."/>
            <person name="Thomson N.R."/>
            <person name="Roberts A.P."/>
            <person name="Cerdeno-Tarraga A.M."/>
            <person name="Wang H."/>
            <person name="Holden M.T.G."/>
            <person name="Wright A."/>
            <person name="Churcher C."/>
            <person name="Quail M.A."/>
            <person name="Baker S."/>
            <person name="Bason N."/>
            <person name="Brooks K."/>
            <person name="Chillingworth T."/>
            <person name="Cronin A."/>
            <person name="Davis P."/>
            <person name="Dowd L."/>
            <person name="Fraser A."/>
            <person name="Feltwell T."/>
            <person name="Hance Z."/>
            <person name="Holroyd S."/>
            <person name="Jagels K."/>
            <person name="Moule S."/>
            <person name="Mungall K."/>
            <person name="Price C."/>
            <person name="Rabbinowitsch R."/>
            <person name="Sharp S."/>
            <person name="Simmonds M."/>
            <person name="Steven K."/>
            <person name="Unwin L."/>
            <person name="Whithead S."/>
            <person name="Dupuy B."/>
            <person name="Dougan G."/>
            <person name="Barrell B.and.Parkhill.J."/>
        </authorList>
    </citation>
    <scope>NUCLEOTIDE SEQUENCE [LARGE SCALE GENOMIC DNA]</scope>
    <source>
        <strain evidence="4 5">630</strain>
    </source>
</reference>
<dbReference type="STRING" id="272563.CD630_07480"/>
<dbReference type="SUPFAM" id="SSF141868">
    <property type="entry name" value="EAL domain-like"/>
    <property type="match status" value="1"/>
</dbReference>
<dbReference type="AlphaFoldDB" id="Q189U4"/>
<dbReference type="GO" id="GO:0016301">
    <property type="term" value="F:kinase activity"/>
    <property type="evidence" value="ECO:0007669"/>
    <property type="project" value="UniProtKB-KW"/>
</dbReference>
<dbReference type="PATRIC" id="fig|272563.8.peg.785"/>
<dbReference type="CDD" id="cd01949">
    <property type="entry name" value="GGDEF"/>
    <property type="match status" value="1"/>
</dbReference>
<dbReference type="PANTHER" id="PTHR33121:SF71">
    <property type="entry name" value="OXYGEN SENSOR PROTEIN DOSP"/>
    <property type="match status" value="1"/>
</dbReference>
<feature type="domain" description="GGDEF" evidence="3">
    <location>
        <begin position="609"/>
        <end position="744"/>
    </location>
</feature>
<evidence type="ECO:0000313" key="4">
    <source>
        <dbReference type="EMBL" id="CAJ67582.1"/>
    </source>
</evidence>
<dbReference type="InterPro" id="IPR050706">
    <property type="entry name" value="Cyclic-di-GMP_PDE-like"/>
</dbReference>
<dbReference type="BioCyc" id="PDIF272563:G12WB-860-MONOMER"/>
<dbReference type="InterPro" id="IPR035919">
    <property type="entry name" value="EAL_sf"/>
</dbReference>
<dbReference type="GO" id="GO:0071111">
    <property type="term" value="F:cyclic-guanylate-specific phosphodiesterase activity"/>
    <property type="evidence" value="ECO:0007669"/>
    <property type="project" value="InterPro"/>
</dbReference>
<dbReference type="SMART" id="SM00267">
    <property type="entry name" value="GGDEF"/>
    <property type="match status" value="1"/>
</dbReference>
<dbReference type="Gene3D" id="3.30.70.270">
    <property type="match status" value="1"/>
</dbReference>
<sequence length="1011" mass="117083">MGMENNLRKNNSIMKKMIFPLIIVMLIQTSLFCATILWGGTIKKLNDNSFDILNERVINRKNYIQNEMLQRWSNTSETEATINSSVKKVLNEKNALIEDVGNNEEINKDIIKSISNDLIYLLRKNSVTGAFIILSDKNINDKSIDSKGEISRTGLYIRDLDPKFNPNDNSDLLIERGSSDIARSFGISMDSYWEPKFSFKSENEQDGDDFFYKPFRAAIDNPNVSSSNLGYWGSKFLLTNAGDRLMTYTVPLIYEDGTVYGVLGIDLSVNYLRELLPYSEINGNKKGNYILGVDRNNDMAFENVISNGYSLKEKFWDGLHSNLEQKESYKNIYKIKNKDNECGNGNIYASVQYLDLYNSNTPFENERWALLGIIEEKSLLSFSKRVEKLVIISIAISLLIGLIGIYIASRLFTKPIVLLANKVRNSNPSKPVNLDKINISEIDELSSAIELLSANVADSSSKLSQIIEMVDMPIGAFELYKNAENVFCTKEFFSVFTTEIKFEEYGYMEKNKFLKKLRGLDKYLQESYETENTYIYKFESKDKKLKWIRMNIFEDELKVLGVVVDVTKEFIEKRKIEYERDFDILTNLLNRRAFHSQIQEKFKNKDELKIAAFIMWDLDNLKYINDTYGHDAGDEYIRCAADILKKFISWNGIVSRLSGDEFYVFIYGYESKDSIRDIINSVKKQMNNTLLKLHDGTEFKIRASAGISWYPDDSTNYDELMRYADFAMYQIKNTIKGEVSEFDINIYNKDSFLLSNREELNKLIDGQLVEYAFQPIVDCKGKVFAYEALMRPKIKTFSSPIDVIRLARSQSKLYQIERITWFKALKSFKKYKEKFGDCKLFLNSIPNNNLSKVDFEEIEDLYGEYLNRVVLEITENDKINEDFIEKKKAYIDHWNIEIALDDFGTGYNGDAVLLYIMPDYVKIDMSIVRGIDKDENRQKILKNLISYSNERNIKVIAEGVETKGEMETLINLGVDYMQGYYISKPSFIPEDISDKIKKELKICHENRNDVV</sequence>
<keyword evidence="1" id="KW-0472">Membrane</keyword>
<dbReference type="CDD" id="cd01948">
    <property type="entry name" value="EAL"/>
    <property type="match status" value="1"/>
</dbReference>
<feature type="domain" description="EAL" evidence="2">
    <location>
        <begin position="753"/>
        <end position="999"/>
    </location>
</feature>
<evidence type="ECO:0000313" key="5">
    <source>
        <dbReference type="Proteomes" id="UP000001978"/>
    </source>
</evidence>
<evidence type="ECO:0000256" key="1">
    <source>
        <dbReference type="SAM" id="Phobius"/>
    </source>
</evidence>
<dbReference type="KEGG" id="cdf:CD630_07480"/>
<dbReference type="EnsemblBacteria" id="CAJ67582">
    <property type="protein sequence ID" value="CAJ67582"/>
    <property type="gene ID" value="CD630_07480"/>
</dbReference>
<dbReference type="eggNOG" id="COG2199">
    <property type="taxonomic scope" value="Bacteria"/>
</dbReference>
<dbReference type="Gene3D" id="3.20.20.450">
    <property type="entry name" value="EAL domain"/>
    <property type="match status" value="1"/>
</dbReference>
<keyword evidence="1" id="KW-1133">Transmembrane helix</keyword>
<dbReference type="Pfam" id="PF00990">
    <property type="entry name" value="GGDEF"/>
    <property type="match status" value="1"/>
</dbReference>
<accession>Q189U4</accession>
<proteinExistence type="predicted"/>
<evidence type="ECO:0000259" key="3">
    <source>
        <dbReference type="PROSITE" id="PS50887"/>
    </source>
</evidence>
<dbReference type="PROSITE" id="PS50883">
    <property type="entry name" value="EAL"/>
    <property type="match status" value="1"/>
</dbReference>
<dbReference type="Gene3D" id="3.30.450.20">
    <property type="entry name" value="PAS domain"/>
    <property type="match status" value="1"/>
</dbReference>
<dbReference type="NCBIfam" id="TIGR00254">
    <property type="entry name" value="GGDEF"/>
    <property type="match status" value="1"/>
</dbReference>
<dbReference type="SMART" id="SM00052">
    <property type="entry name" value="EAL"/>
    <property type="match status" value="1"/>
</dbReference>
<organism evidence="4 5">
    <name type="scientific">Clostridioides difficile (strain 630)</name>
    <name type="common">Peptoclostridium difficile</name>
    <dbReference type="NCBI Taxonomy" id="272563"/>
    <lineage>
        <taxon>Bacteria</taxon>
        <taxon>Bacillati</taxon>
        <taxon>Bacillota</taxon>
        <taxon>Clostridia</taxon>
        <taxon>Peptostreptococcales</taxon>
        <taxon>Peptostreptococcaceae</taxon>
        <taxon>Clostridioides</taxon>
    </lineage>
</organism>
<dbReference type="Proteomes" id="UP000001978">
    <property type="component" value="Chromosome"/>
</dbReference>